<organism evidence="2 4">
    <name type="scientific">Actinia tenebrosa</name>
    <name type="common">Australian red waratah sea anemone</name>
    <dbReference type="NCBI Taxonomy" id="6105"/>
    <lineage>
        <taxon>Eukaryota</taxon>
        <taxon>Metazoa</taxon>
        <taxon>Cnidaria</taxon>
        <taxon>Anthozoa</taxon>
        <taxon>Hexacorallia</taxon>
        <taxon>Actiniaria</taxon>
        <taxon>Actiniidae</taxon>
        <taxon>Actinia</taxon>
    </lineage>
</organism>
<dbReference type="OrthoDB" id="10332009at2759"/>
<accession>A0A6P8IPR6</accession>
<proteinExistence type="predicted"/>
<feature type="region of interest" description="Disordered" evidence="1">
    <location>
        <begin position="344"/>
        <end position="449"/>
    </location>
</feature>
<feature type="compositionally biased region" description="Basic and acidic residues" evidence="1">
    <location>
        <begin position="684"/>
        <end position="693"/>
    </location>
</feature>
<feature type="compositionally biased region" description="Polar residues" evidence="1">
    <location>
        <begin position="376"/>
        <end position="399"/>
    </location>
</feature>
<feature type="compositionally biased region" description="Low complexity" evidence="1">
    <location>
        <begin position="722"/>
        <end position="742"/>
    </location>
</feature>
<feature type="compositionally biased region" description="Basic and acidic residues" evidence="1">
    <location>
        <begin position="210"/>
        <end position="242"/>
    </location>
</feature>
<dbReference type="KEGG" id="aten:116303118"/>
<reference evidence="3 4" key="1">
    <citation type="submission" date="2025-04" db="UniProtKB">
        <authorList>
            <consortium name="RefSeq"/>
        </authorList>
    </citation>
    <scope>IDENTIFICATION</scope>
    <source>
        <tissue evidence="3 4">Tentacle</tissue>
    </source>
</reference>
<evidence type="ECO:0000256" key="1">
    <source>
        <dbReference type="SAM" id="MobiDB-lite"/>
    </source>
</evidence>
<feature type="region of interest" description="Disordered" evidence="1">
    <location>
        <begin position="192"/>
        <end position="279"/>
    </location>
</feature>
<feature type="compositionally biased region" description="Low complexity" evidence="1">
    <location>
        <begin position="409"/>
        <end position="439"/>
    </location>
</feature>
<keyword evidence="2" id="KW-1185">Reference proteome</keyword>
<feature type="region of interest" description="Disordered" evidence="1">
    <location>
        <begin position="683"/>
        <end position="778"/>
    </location>
</feature>
<feature type="region of interest" description="Disordered" evidence="1">
    <location>
        <begin position="575"/>
        <end position="607"/>
    </location>
</feature>
<feature type="compositionally biased region" description="Basic and acidic residues" evidence="1">
    <location>
        <begin position="440"/>
        <end position="449"/>
    </location>
</feature>
<protein>
    <submittedName>
        <fullName evidence="3 4">Uncharacterized protein LOC116303118</fullName>
    </submittedName>
</protein>
<evidence type="ECO:0000313" key="4">
    <source>
        <dbReference type="RefSeq" id="XP_031568450.1"/>
    </source>
</evidence>
<feature type="compositionally biased region" description="Basic residues" evidence="1">
    <location>
        <begin position="706"/>
        <end position="721"/>
    </location>
</feature>
<dbReference type="RefSeq" id="XP_031568450.1">
    <property type="nucleotide sequence ID" value="XM_031712590.1"/>
</dbReference>
<feature type="compositionally biased region" description="Low complexity" evidence="1">
    <location>
        <begin position="752"/>
        <end position="763"/>
    </location>
</feature>
<feature type="unsure residue" description="D or N" evidence="4">
    <location>
        <position position="82"/>
    </location>
</feature>
<sequence>MASFASSYISKSVSPCKELQDNKTTALEFPGGIAYDHEALPKIIAVHTLIELSPDQINAHDVSVIDVDVKEARFTEVSVTDDTISGPKNRRWIIRSKPELPFSQITQAPKTCEEICHSQPLPSPSCLETFPKKALFNVCGYSCENLDLKSPTTTSQGEVYENKLPAPSSQDLPTCIASKDTSTKLMISRHLNENKKQEETSTAMILGQSKETEKEEATTKLNKIMEKEKETSKSLKWDHSSQRGDSAVKLGRSLNSKQDNSPNANLTASSNAKSIPSVKFPGQSVKTARVEENMKQDKMALHATSLLPSEDPIILQFFADRKGNLDETSQAPGNVIKFCSHPKPTLNESKETLVKNNEAPTVRKWPPTQRVRVSKENLTASNLNSVHETSNSKNTTGRNELNKHDKTPLSTQSTRSLRRSATSCSSRSLGAAEKSSSPKNNDDSKNVKLSLRERVLNRIKRLKDNAKTYKETPEAKNLYVKLAKCRKLGFGVASSLNEWSKSGETNPKLELAKDGQLKKRAVSEELLEEIVLMETLEKDRNTFTTEITTEKKNLNLSLNETKSNYGMKENMEIKNEVNSPEVSARKERSSLASEPSFVPTDESKDGSNVIQSIGGNHIQELETLLGKVDGSVDMIAIKTLKEKHGDVNWNERVGDVVQTFTPEKGKSLNRCLDKLKTNTSSLKRTLDSEKENGLHANNVDVGFSSKRPRKGAPRRLAKRRWPSTSDDSISPDTSLSDPPSSINLTSSDSEDQSFVQSSPSSSDTKGQKTEATNEPFCENMIDLSTNGEFLNMEYMNDDGIIISADRDTEDLDTSSSIALPAQPVSKSVTDTFDNASTKKDMPMEQMKEAVWEPSWFNGEDNTSVSTQSWTCVPYTTTPQEHHTIKTSLDREERIKALLAKQSQLLSKINSNASGNSI</sequence>
<feature type="compositionally biased region" description="Polar residues" evidence="1">
    <location>
        <begin position="253"/>
        <end position="274"/>
    </location>
</feature>
<dbReference type="RefSeq" id="XP_031568449.1">
    <property type="nucleotide sequence ID" value="XM_031712589.1"/>
</dbReference>
<gene>
    <name evidence="3 4" type="primary">LOC116303118</name>
</gene>
<dbReference type="AlphaFoldDB" id="A0A6P8IPR6"/>
<dbReference type="Proteomes" id="UP000515163">
    <property type="component" value="Unplaced"/>
</dbReference>
<evidence type="ECO:0000313" key="3">
    <source>
        <dbReference type="RefSeq" id="XP_031568449.1"/>
    </source>
</evidence>
<evidence type="ECO:0000313" key="2">
    <source>
        <dbReference type="Proteomes" id="UP000515163"/>
    </source>
</evidence>
<name>A0A6P8IPR6_ACTTE</name>